<organism evidence="9 10">
    <name type="scientific">Candidatus Sneabacter namystus</name>
    <dbReference type="NCBI Taxonomy" id="2601646"/>
    <lineage>
        <taxon>Bacteria</taxon>
        <taxon>Pseudomonadati</taxon>
        <taxon>Pseudomonadota</taxon>
        <taxon>Alphaproteobacteria</taxon>
        <taxon>Rickettsiales</taxon>
        <taxon>Rickettsiaceae</taxon>
        <taxon>Rickettsieae</taxon>
        <taxon>Candidatus Sneabacter</taxon>
    </lineage>
</organism>
<evidence type="ECO:0000256" key="5">
    <source>
        <dbReference type="ARBA" id="ARBA00022723"/>
    </source>
</evidence>
<dbReference type="Gene3D" id="3.30.460.10">
    <property type="entry name" value="Beta Polymerase, domain 2"/>
    <property type="match status" value="1"/>
</dbReference>
<keyword evidence="3" id="KW-0819">tRNA processing</keyword>
<keyword evidence="4" id="KW-0548">Nucleotidyltransferase</keyword>
<sequence length="410" mass="47326">MLKPLVIKQKLHFKNRLIKDVIGFLSIGLPNTLWPRLIGGCVRDAILQHEPNDIDIATPLTPDEVISILEKEKVKIIPQTGTKFGTVKVVFKGEIFDITTLREDIKCYGRHADVKFTTSFEKDAFRRDFTINALGYCFIQNEIYDYVNGIQHLRQKKVQFIGAPEDRIQEDYLRIMRFFRFSARYATSLDVSGYTNCVKYANKLSLISNERVIQELDGLLNLCNVKILNKMHEGKILQTIFADLNIEISNLSRLEECRTYLKLPQSSLSLRYSSLFMHNPVKNVIQVLKKKSFSKARIAKISHLMSYIIDTQTADLLWYDHTNCFTEHVIIGYVRRDLTLNNAAILLQQFINKPKPMLPITGKDITDLGILPGKEIKRLLDISKKVWIKSAFKMSKKDILQYIIKTAHKN</sequence>
<feature type="domain" description="Poly A polymerase head" evidence="8">
    <location>
        <begin position="36"/>
        <end position="158"/>
    </location>
</feature>
<dbReference type="CDD" id="cd05398">
    <property type="entry name" value="NT_ClassII-CCAase"/>
    <property type="match status" value="1"/>
</dbReference>
<gene>
    <name evidence="9" type="ORF">FZC37_02185</name>
</gene>
<dbReference type="SUPFAM" id="SSF81891">
    <property type="entry name" value="Poly A polymerase C-terminal region-like"/>
    <property type="match status" value="1"/>
</dbReference>
<evidence type="ECO:0000256" key="6">
    <source>
        <dbReference type="ARBA" id="ARBA00022842"/>
    </source>
</evidence>
<dbReference type="Proteomes" id="UP000323844">
    <property type="component" value="Chromosome"/>
</dbReference>
<name>A0A5C0UI31_9RICK</name>
<keyword evidence="5" id="KW-0479">Metal-binding</keyword>
<comment type="similarity">
    <text evidence="7">Belongs to the tRNA nucleotidyltransferase/poly(A) polymerase family.</text>
</comment>
<reference evidence="9 10" key="1">
    <citation type="submission" date="2019-08" db="EMBL/GenBank/DDBJ databases">
        <title>Highly reduced genomes of protist endosymbionts show evolutionary convergence.</title>
        <authorList>
            <person name="George E."/>
            <person name="Husnik F."/>
            <person name="Tashyreva D."/>
            <person name="Prokopchuk G."/>
            <person name="Horak A."/>
            <person name="Kwong W.K."/>
            <person name="Lukes J."/>
            <person name="Keeling P.J."/>
        </authorList>
    </citation>
    <scope>NUCLEOTIDE SEQUENCE [LARGE SCALE GENOMIC DNA]</scope>
    <source>
        <strain evidence="9">1621</strain>
    </source>
</reference>
<dbReference type="Gene3D" id="1.10.3090.10">
    <property type="entry name" value="cca-adding enzyme, domain 2"/>
    <property type="match status" value="1"/>
</dbReference>
<keyword evidence="2 7" id="KW-0808">Transferase</keyword>
<comment type="cofactor">
    <cofactor evidence="1">
        <name>Mg(2+)</name>
        <dbReference type="ChEBI" id="CHEBI:18420"/>
    </cofactor>
</comment>
<dbReference type="KEGG" id="snay:FZC37_02185"/>
<dbReference type="EMBL" id="CP043312">
    <property type="protein sequence ID" value="QEK39726.1"/>
    <property type="molecule type" value="Genomic_DNA"/>
</dbReference>
<evidence type="ECO:0000256" key="7">
    <source>
        <dbReference type="RuleBase" id="RU003953"/>
    </source>
</evidence>
<dbReference type="SUPFAM" id="SSF81301">
    <property type="entry name" value="Nucleotidyltransferase"/>
    <property type="match status" value="1"/>
</dbReference>
<proteinExistence type="inferred from homology"/>
<keyword evidence="10" id="KW-1185">Reference proteome</keyword>
<dbReference type="InterPro" id="IPR043519">
    <property type="entry name" value="NT_sf"/>
</dbReference>
<dbReference type="GO" id="GO:0008033">
    <property type="term" value="P:tRNA processing"/>
    <property type="evidence" value="ECO:0007669"/>
    <property type="project" value="UniProtKB-KW"/>
</dbReference>
<dbReference type="AlphaFoldDB" id="A0A5C0UI31"/>
<evidence type="ECO:0000256" key="3">
    <source>
        <dbReference type="ARBA" id="ARBA00022694"/>
    </source>
</evidence>
<evidence type="ECO:0000256" key="2">
    <source>
        <dbReference type="ARBA" id="ARBA00022679"/>
    </source>
</evidence>
<evidence type="ECO:0000313" key="10">
    <source>
        <dbReference type="Proteomes" id="UP000323844"/>
    </source>
</evidence>
<evidence type="ECO:0000256" key="1">
    <source>
        <dbReference type="ARBA" id="ARBA00001946"/>
    </source>
</evidence>
<dbReference type="GO" id="GO:0046872">
    <property type="term" value="F:metal ion binding"/>
    <property type="evidence" value="ECO:0007669"/>
    <property type="project" value="UniProtKB-KW"/>
</dbReference>
<dbReference type="GO" id="GO:0016779">
    <property type="term" value="F:nucleotidyltransferase activity"/>
    <property type="evidence" value="ECO:0007669"/>
    <property type="project" value="UniProtKB-KW"/>
</dbReference>
<dbReference type="PANTHER" id="PTHR46173:SF1">
    <property type="entry name" value="CCA TRNA NUCLEOTIDYLTRANSFERASE 1, MITOCHONDRIAL"/>
    <property type="match status" value="1"/>
</dbReference>
<dbReference type="OrthoDB" id="9805698at2"/>
<dbReference type="PANTHER" id="PTHR46173">
    <property type="entry name" value="CCA TRNA NUCLEOTIDYLTRANSFERASE 1, MITOCHONDRIAL"/>
    <property type="match status" value="1"/>
</dbReference>
<accession>A0A5C0UI31</accession>
<dbReference type="Pfam" id="PF01743">
    <property type="entry name" value="PolyA_pol"/>
    <property type="match status" value="1"/>
</dbReference>
<dbReference type="GO" id="GO:0000049">
    <property type="term" value="F:tRNA binding"/>
    <property type="evidence" value="ECO:0007669"/>
    <property type="project" value="TreeGrafter"/>
</dbReference>
<keyword evidence="7" id="KW-0694">RNA-binding</keyword>
<dbReference type="InterPro" id="IPR050264">
    <property type="entry name" value="Bact_CCA-adding_enz_type3_sf"/>
</dbReference>
<evidence type="ECO:0000256" key="4">
    <source>
        <dbReference type="ARBA" id="ARBA00022695"/>
    </source>
</evidence>
<dbReference type="InterPro" id="IPR002646">
    <property type="entry name" value="PolA_pol_head_dom"/>
</dbReference>
<protein>
    <submittedName>
        <fullName evidence="9">CCA tRNA nucleotidyltransferase</fullName>
    </submittedName>
</protein>
<evidence type="ECO:0000259" key="8">
    <source>
        <dbReference type="Pfam" id="PF01743"/>
    </source>
</evidence>
<evidence type="ECO:0000313" key="9">
    <source>
        <dbReference type="EMBL" id="QEK39726.1"/>
    </source>
</evidence>
<keyword evidence="6" id="KW-0460">Magnesium</keyword>